<keyword evidence="2" id="KW-1185">Reference proteome</keyword>
<proteinExistence type="predicted"/>
<accession>A0A8T6QZL6</accession>
<gene>
    <name evidence="1" type="ORF">EPD83_004950</name>
</gene>
<dbReference type="InterPro" id="IPR021373">
    <property type="entry name" value="DUF2993"/>
</dbReference>
<dbReference type="EMBL" id="SAYU02000010">
    <property type="protein sequence ID" value="NHA67408.1"/>
    <property type="molecule type" value="Genomic_DNA"/>
</dbReference>
<dbReference type="Proteomes" id="UP000287866">
    <property type="component" value="Unassembled WGS sequence"/>
</dbReference>
<dbReference type="RefSeq" id="WP_165566280.1">
    <property type="nucleotide sequence ID" value="NZ_SAYU02000010.1"/>
</dbReference>
<dbReference type="AlphaFoldDB" id="A0A8T6QZL6"/>
<evidence type="ECO:0000313" key="1">
    <source>
        <dbReference type="EMBL" id="NHA67408.1"/>
    </source>
</evidence>
<name>A0A8T6QZL6_9MICO</name>
<comment type="caution">
    <text evidence="1">The sequence shown here is derived from an EMBL/GenBank/DDBJ whole genome shotgun (WGS) entry which is preliminary data.</text>
</comment>
<organism evidence="1 2">
    <name type="scientific">Phycicoccus flavus</name>
    <dbReference type="NCBI Taxonomy" id="2502783"/>
    <lineage>
        <taxon>Bacteria</taxon>
        <taxon>Bacillati</taxon>
        <taxon>Actinomycetota</taxon>
        <taxon>Actinomycetes</taxon>
        <taxon>Micrococcales</taxon>
        <taxon>Intrasporangiaceae</taxon>
        <taxon>Phycicoccus</taxon>
    </lineage>
</organism>
<protein>
    <recommendedName>
        <fullName evidence="3">DUF2993 domain-containing protein</fullName>
    </recommendedName>
</protein>
<dbReference type="Pfam" id="PF11209">
    <property type="entry name" value="LmeA"/>
    <property type="match status" value="1"/>
</dbReference>
<evidence type="ECO:0008006" key="3">
    <source>
        <dbReference type="Google" id="ProtNLM"/>
    </source>
</evidence>
<reference evidence="1" key="1">
    <citation type="submission" date="2020-03" db="EMBL/GenBank/DDBJ databases">
        <title>Phycicoccus flavus sp. nov., a novel endophytic actinobacterium isolated from branch of Kandelia candel.</title>
        <authorList>
            <person name="Tuo L."/>
        </authorList>
    </citation>
    <scope>NUCLEOTIDE SEQUENCE</scope>
    <source>
        <strain evidence="1">CMS6Z-2</strain>
    </source>
</reference>
<sequence length="236" mass="23676">MRQFLLGVVSTLVVLVLAGAALLASLGGGAGPAPALPSPAPSGVRVPPPDDLTADQTWLGAVDLRSREVVSADGDLVDVEATGTGVRFGPEALEAATLAIRATVPFDTASEQVGDGTRLYAVSGGLVGLRRPARVLGRDLVVQATGTVRAEDGRLVLEPETVDVGGPGFVGAAASALARDLVRLRLEVPGVPEGMVLREVSVSGAGFDVRLDGTDVTVQRGDLGPAATSSGGPSAS</sequence>
<evidence type="ECO:0000313" key="2">
    <source>
        <dbReference type="Proteomes" id="UP000287866"/>
    </source>
</evidence>